<proteinExistence type="predicted"/>
<dbReference type="Proteomes" id="UP000035680">
    <property type="component" value="Unassembled WGS sequence"/>
</dbReference>
<dbReference type="AlphaFoldDB" id="A0A0K0G3R5"/>
<sequence length="157" mass="18310">MSELPPTPVTNDLSFDHNGIHTIFRITNFQGRKLIVLSNLGKIGHIIEVFFPKMIGILGQRSSLRCDYECKLILGTDCSDFDLMIKRMAMVYHEYNFEDNIILYLGLHDFDIDFCKKVIDIFTQHLESLRPNQRCIKPNPYHQNMTRQVGDLTFQNN</sequence>
<reference evidence="1" key="1">
    <citation type="submission" date="2014-07" db="EMBL/GenBank/DDBJ databases">
        <authorList>
            <person name="Martin A.A"/>
            <person name="De Silva N."/>
        </authorList>
    </citation>
    <scope>NUCLEOTIDE SEQUENCE</scope>
</reference>
<dbReference type="WBParaSite" id="SVE_1937200.1">
    <property type="protein sequence ID" value="SVE_1937200.1"/>
    <property type="gene ID" value="SVE_1937200"/>
</dbReference>
<keyword evidence="1" id="KW-1185">Reference proteome</keyword>
<dbReference type="STRING" id="75913.A0A0K0G3R5"/>
<name>A0A0K0G3R5_STRVS</name>
<accession>A0A0K0G3R5</accession>
<dbReference type="Gene3D" id="3.30.230.90">
    <property type="match status" value="1"/>
</dbReference>
<evidence type="ECO:0000313" key="1">
    <source>
        <dbReference type="Proteomes" id="UP000035680"/>
    </source>
</evidence>
<organism evidence="1 2">
    <name type="scientific">Strongyloides venezuelensis</name>
    <name type="common">Threadworm</name>
    <dbReference type="NCBI Taxonomy" id="75913"/>
    <lineage>
        <taxon>Eukaryota</taxon>
        <taxon>Metazoa</taxon>
        <taxon>Ecdysozoa</taxon>
        <taxon>Nematoda</taxon>
        <taxon>Chromadorea</taxon>
        <taxon>Rhabditida</taxon>
        <taxon>Tylenchina</taxon>
        <taxon>Panagrolaimomorpha</taxon>
        <taxon>Strongyloidoidea</taxon>
        <taxon>Strongyloididae</taxon>
        <taxon>Strongyloides</taxon>
    </lineage>
</organism>
<dbReference type="InterPro" id="IPR053720">
    <property type="entry name" value="Psm_Assembly_Chaperone"/>
</dbReference>
<evidence type="ECO:0000313" key="2">
    <source>
        <dbReference type="WBParaSite" id="SVE_1937200.1"/>
    </source>
</evidence>
<protein>
    <submittedName>
        <fullName evidence="2">Proteasome assembly chaperone 3</fullName>
    </submittedName>
</protein>
<reference evidence="2" key="2">
    <citation type="submission" date="2015-08" db="UniProtKB">
        <authorList>
            <consortium name="WormBaseParasite"/>
        </authorList>
    </citation>
    <scope>IDENTIFICATION</scope>
</reference>